<evidence type="ECO:0000256" key="3">
    <source>
        <dbReference type="SAM" id="Phobius"/>
    </source>
</evidence>
<dbReference type="GO" id="GO:0036064">
    <property type="term" value="C:ciliary basal body"/>
    <property type="evidence" value="ECO:0007669"/>
    <property type="project" value="TreeGrafter"/>
</dbReference>
<dbReference type="AlphaFoldDB" id="G0R5Y1"/>
<dbReference type="GO" id="GO:0036158">
    <property type="term" value="P:outer dynein arm assembly"/>
    <property type="evidence" value="ECO:0007669"/>
    <property type="project" value="InterPro"/>
</dbReference>
<dbReference type="GO" id="GO:0035253">
    <property type="term" value="C:ciliary rootlet"/>
    <property type="evidence" value="ECO:0007669"/>
    <property type="project" value="TreeGrafter"/>
</dbReference>
<dbReference type="OrthoDB" id="312721at2759"/>
<feature type="transmembrane region" description="Helical" evidence="3">
    <location>
        <begin position="48"/>
        <end position="68"/>
    </location>
</feature>
<gene>
    <name evidence="4" type="ORF">IMG5_201270</name>
</gene>
<proteinExistence type="predicted"/>
<keyword evidence="3" id="KW-0812">Transmembrane</keyword>
<keyword evidence="3" id="KW-1133">Transmembrane helix</keyword>
<sequence length="411" mass="49562">MTQYLTNLELMEQKIFQIQAKVFYRVQIKEIIKYIKNKRKLSLHLMMYYRQFFFLFLFYCKIFIFQTIEQGQNNRKQNLDGFKKSLSEKQDLEKQREDRIKRQLEIAEIAANDIRDQNLKKWRKLFLVHNFMSTFLKRKMEREMNKYQEMEQGFQKIKAGTGITDAGEIVQKFLNREQTYSHLLISISDYEKKIEHLKKYNEELRNKLHKLKSEIIPTDKQESKQAKLQIDEIYQKYTEVNDKSEHCNLIEFRVYEWMLRTLMKLERCIGSKNKSLQQYQTEFPKNALSEILQKIATILRDNLIPLDKPEQIENVTKAQYTSKIATDISVLKCLNRVIPIFEDKSYRHNYSSEHQNEHENSENIGGQLSQRSQNNEESEDEENFEKIENENVRQLRYETKHEQSQIKQGKS</sequence>
<keyword evidence="3" id="KW-0472">Membrane</keyword>
<feature type="compositionally biased region" description="Basic and acidic residues" evidence="2">
    <location>
        <begin position="384"/>
        <end position="404"/>
    </location>
</feature>
<organism evidence="4 5">
    <name type="scientific">Ichthyophthirius multifiliis</name>
    <name type="common">White spot disease agent</name>
    <name type="synonym">Ich</name>
    <dbReference type="NCBI Taxonomy" id="5932"/>
    <lineage>
        <taxon>Eukaryota</taxon>
        <taxon>Sar</taxon>
        <taxon>Alveolata</taxon>
        <taxon>Ciliophora</taxon>
        <taxon>Intramacronucleata</taxon>
        <taxon>Oligohymenophorea</taxon>
        <taxon>Hymenostomatida</taxon>
        <taxon>Ophryoglenina</taxon>
        <taxon>Ichthyophthirius</taxon>
    </lineage>
</organism>
<evidence type="ECO:0000256" key="1">
    <source>
        <dbReference type="SAM" id="Coils"/>
    </source>
</evidence>
<evidence type="ECO:0000313" key="5">
    <source>
        <dbReference type="Proteomes" id="UP000008983"/>
    </source>
</evidence>
<feature type="compositionally biased region" description="Basic and acidic residues" evidence="2">
    <location>
        <begin position="351"/>
        <end position="361"/>
    </location>
</feature>
<dbReference type="RefSeq" id="XP_004023989.1">
    <property type="nucleotide sequence ID" value="XM_004023940.1"/>
</dbReference>
<evidence type="ECO:0000313" key="4">
    <source>
        <dbReference type="EMBL" id="EGR27105.1"/>
    </source>
</evidence>
<feature type="coiled-coil region" evidence="1">
    <location>
        <begin position="187"/>
        <end position="214"/>
    </location>
</feature>
<keyword evidence="1" id="KW-0175">Coiled coil</keyword>
<feature type="compositionally biased region" description="Polar residues" evidence="2">
    <location>
        <begin position="364"/>
        <end position="373"/>
    </location>
</feature>
<evidence type="ECO:0000256" key="2">
    <source>
        <dbReference type="SAM" id="MobiDB-lite"/>
    </source>
</evidence>
<dbReference type="EMBL" id="GL984387">
    <property type="protein sequence ID" value="EGR27105.1"/>
    <property type="molecule type" value="Genomic_DNA"/>
</dbReference>
<dbReference type="InterPro" id="IPR033192">
    <property type="entry name" value="ODAD3"/>
</dbReference>
<dbReference type="PANTHER" id="PTHR46518">
    <property type="entry name" value="COILED-COIL DOMAIN-CONTAINING PROTEIN 151"/>
    <property type="match status" value="1"/>
</dbReference>
<name>G0R5Y1_ICHMU</name>
<keyword evidence="5" id="KW-1185">Reference proteome</keyword>
<accession>G0R5Y1</accession>
<reference evidence="4 5" key="1">
    <citation type="submission" date="2011-07" db="EMBL/GenBank/DDBJ databases">
        <authorList>
            <person name="Coyne R."/>
            <person name="Brami D."/>
            <person name="Johnson J."/>
            <person name="Hostetler J."/>
            <person name="Hannick L."/>
            <person name="Clark T."/>
            <person name="Cassidy-Hanley D."/>
            <person name="Inman J."/>
        </authorList>
    </citation>
    <scope>NUCLEOTIDE SEQUENCE [LARGE SCALE GENOMIC DNA]</scope>
    <source>
        <strain evidence="4 5">G5</strain>
    </source>
</reference>
<dbReference type="GO" id="GO:0097542">
    <property type="term" value="C:ciliary tip"/>
    <property type="evidence" value="ECO:0007669"/>
    <property type="project" value="TreeGrafter"/>
</dbReference>
<protein>
    <submittedName>
        <fullName evidence="4">Uncharacterized protein</fullName>
    </submittedName>
</protein>
<dbReference type="PANTHER" id="PTHR46518:SF1">
    <property type="entry name" value="OUTER DYNEIN ARM-DOCKING COMPLEX SUBUNIT 3"/>
    <property type="match status" value="1"/>
</dbReference>
<dbReference type="GeneID" id="14903206"/>
<dbReference type="GO" id="GO:0003341">
    <property type="term" value="P:cilium movement"/>
    <property type="evidence" value="ECO:0007669"/>
    <property type="project" value="InterPro"/>
</dbReference>
<feature type="region of interest" description="Disordered" evidence="2">
    <location>
        <begin position="351"/>
        <end position="411"/>
    </location>
</feature>
<dbReference type="InParanoid" id="G0R5Y1"/>
<dbReference type="OMA" id="FQMEERE"/>
<dbReference type="Proteomes" id="UP000008983">
    <property type="component" value="Unassembled WGS sequence"/>
</dbReference>
<dbReference type="eggNOG" id="ENOG502SHRE">
    <property type="taxonomic scope" value="Eukaryota"/>
</dbReference>